<reference evidence="2 3" key="1">
    <citation type="submission" date="2016-10" db="EMBL/GenBank/DDBJ databases">
        <authorList>
            <person name="de Groot N.N."/>
        </authorList>
    </citation>
    <scope>NUCLEOTIDE SEQUENCE [LARGE SCALE GENOMIC DNA]</scope>
    <source>
        <strain evidence="2 3">EP1-55-1</strain>
    </source>
</reference>
<dbReference type="EMBL" id="FOXB01000009">
    <property type="protein sequence ID" value="SFP18080.1"/>
    <property type="molecule type" value="Genomic_DNA"/>
</dbReference>
<sequence length="59" mass="7042">MEKYIKYLFVFVLVLLITGMYSMQEYKASAMFVAVLAFILFADLHQDDSAFKKWLDKYF</sequence>
<evidence type="ECO:0000313" key="2">
    <source>
        <dbReference type="EMBL" id="SFP18080.1"/>
    </source>
</evidence>
<evidence type="ECO:0000313" key="3">
    <source>
        <dbReference type="Proteomes" id="UP000199227"/>
    </source>
</evidence>
<organism evidence="2 3">
    <name type="scientific">Hydrogenimonas thermophila</name>
    <dbReference type="NCBI Taxonomy" id="223786"/>
    <lineage>
        <taxon>Bacteria</taxon>
        <taxon>Pseudomonadati</taxon>
        <taxon>Campylobacterota</taxon>
        <taxon>Epsilonproteobacteria</taxon>
        <taxon>Campylobacterales</taxon>
        <taxon>Hydrogenimonadaceae</taxon>
        <taxon>Hydrogenimonas</taxon>
    </lineage>
</organism>
<proteinExistence type="predicted"/>
<keyword evidence="1" id="KW-0812">Transmembrane</keyword>
<keyword evidence="1" id="KW-0472">Membrane</keyword>
<keyword evidence="3" id="KW-1185">Reference proteome</keyword>
<name>A0A1I5N8S0_9BACT</name>
<feature type="transmembrane region" description="Helical" evidence="1">
    <location>
        <begin position="29"/>
        <end position="45"/>
    </location>
</feature>
<feature type="transmembrane region" description="Helical" evidence="1">
    <location>
        <begin position="7"/>
        <end position="23"/>
    </location>
</feature>
<gene>
    <name evidence="2" type="ORF">SAMN05216234_10912</name>
</gene>
<evidence type="ECO:0000256" key="1">
    <source>
        <dbReference type="SAM" id="Phobius"/>
    </source>
</evidence>
<keyword evidence="1" id="KW-1133">Transmembrane helix</keyword>
<protein>
    <submittedName>
        <fullName evidence="2">Uncharacterized protein</fullName>
    </submittedName>
</protein>
<dbReference type="Proteomes" id="UP000199227">
    <property type="component" value="Unassembled WGS sequence"/>
</dbReference>
<dbReference type="RefSeq" id="WP_092911596.1">
    <property type="nucleotide sequence ID" value="NZ_FOXB01000009.1"/>
</dbReference>
<dbReference type="AlphaFoldDB" id="A0A1I5N8S0"/>
<accession>A0A1I5N8S0</accession>